<keyword evidence="13" id="KW-0460">Magnesium</keyword>
<dbReference type="GO" id="GO:0030870">
    <property type="term" value="C:Mre11 complex"/>
    <property type="evidence" value="ECO:0007669"/>
    <property type="project" value="InterPro"/>
</dbReference>
<dbReference type="Gene3D" id="3.40.50.300">
    <property type="entry name" value="P-loop containing nucleotide triphosphate hydrolases"/>
    <property type="match status" value="2"/>
</dbReference>
<evidence type="ECO:0000256" key="19">
    <source>
        <dbReference type="PROSITE-ProRule" id="PRU00471"/>
    </source>
</evidence>
<feature type="binding site" evidence="19">
    <location>
        <position position="686"/>
    </location>
    <ligand>
        <name>Zn(2+)</name>
        <dbReference type="ChEBI" id="CHEBI:29105"/>
    </ligand>
</feature>
<dbReference type="PROSITE" id="PS51131">
    <property type="entry name" value="ZN_HOOK"/>
    <property type="match status" value="1"/>
</dbReference>
<evidence type="ECO:0000256" key="1">
    <source>
        <dbReference type="ARBA" id="ARBA00001947"/>
    </source>
</evidence>
<feature type="coiled-coil region" evidence="20">
    <location>
        <begin position="529"/>
        <end position="559"/>
    </location>
</feature>
<dbReference type="NCBIfam" id="TIGR00606">
    <property type="entry name" value="rad50"/>
    <property type="match status" value="1"/>
</dbReference>
<feature type="binding site" evidence="19">
    <location>
        <position position="683"/>
    </location>
    <ligand>
        <name>Zn(2+)</name>
        <dbReference type="ChEBI" id="CHEBI:29105"/>
    </ligand>
</feature>
<dbReference type="GO" id="GO:0003691">
    <property type="term" value="F:double-stranded telomeric DNA binding"/>
    <property type="evidence" value="ECO:0007669"/>
    <property type="project" value="TreeGrafter"/>
</dbReference>
<sequence length="1305" mass="150047">MSMLEKLQIQGIRSFGPQEADRQIITFFSPLTLILGSNGTGKTTIIECLRNATTGDLPPGQGRVFIHDPKLNSEIEVNAQIKLKFIDVTGCANVLTRSFLLRQNKTNTTFKTVDTALVQYAKDGTKTTATPRCFDVGATVIELLGVPRAILENVIFCHQTDSNWPLSEGQALKTKFDNIFAATQYIKALEQIRKQKIEYTNGMKMLKETIKFLRANKEKADEYEDEVAKSEQRLEDCASTIRDIQDRLEPLSTAWKALEEKLDKERNLQQKLSAEKEQLQYTENEMKRITLNLKDVFAGSEEQLKQEIENFQIKMLEDKASLEREKTALQEACSLLSTNSDEHKKLLPVLGHLQSEQQAVQETSQKVEAKLERLNKSQCLNVDFMSSDSLKDKVTAVLAGLERKKNETQRRFQDAKQESEEQEKALQGRIDSARELKSKCEQKLDSARKNIDENSKEIMRIRKELLDAKTYSSQVRDLNSEIERFKQEITALEGEDTREGLREKIDSSQTLKDEIAGKLDKLNADLLSAQRFSKEQAELDRIRQDIEEKSVALKSLLDENKEKFEEVLGSVPTSDYGKRVKEMTAQIESDVSCLRSTISKLHGKKSSLEAQLKMHAEDLRNKEGELEKSRKKIVAVCGSENLDESISDLSQFIEKVREETGSLSGKLALYKSYARSLRAKPCCPLCKRDFDKRELVKNLIADLERSINTLPHETKRKSEEISEKENLFNAMQRLKGDETKMAQLRTHDIPKLKQKIEKLKAEQASLEAQLAKEEEILESRLFDLAMASSVANEAERIDRLELDINSLRRSLASKSPRVQQHGSVKSTESILSEIQDLTSQGKVYDKDLHACRSKLEQLHNLDMSLKDAQSAKLRLESKMKEESILHEQKTKLESDGVTLKSSLEALRKELQEHQHRLDKAQKAKSNAAGETESLLDRLRSEVNQRALEIEDLRKHFDKIQEYSASGNPQRLLDVRKKLESLREHGRKLESEKEEKAAHVRRLEQGLSRQELRERELKDNLHVKELQKRKQQHIDKMEEIRDDMRRCGLGNLDAEKQKILEKIEKLKRDKRATEIREGELRVKIDAAKKELSGHFKDARKKYTKALTEMHVKEFISKDLDMYYRAVNYAVLKYHEQKMKDINRVIRELWQDTYCGDDIDYIQIRTDTDDKGLESSRRSYNYRVVMVKGKVEQDMRCRCSAGQKVLASLIIRLALAENFCHNCGILALDEPTTNLDRSNIHGLALSLGKIVQARMNQRNFQMIVITHDEEFMRLLSERNGHAEYFYKVDKSDEGCSRLTKCRLSTIM</sequence>
<dbReference type="GO" id="GO:0046872">
    <property type="term" value="F:metal ion binding"/>
    <property type="evidence" value="ECO:0007669"/>
    <property type="project" value="UniProtKB-UniRule"/>
</dbReference>
<dbReference type="PANTHER" id="PTHR18867">
    <property type="entry name" value="RAD50"/>
    <property type="match status" value="1"/>
</dbReference>
<dbReference type="InterPro" id="IPR004584">
    <property type="entry name" value="Rad50_eukaryotes"/>
</dbReference>
<keyword evidence="16" id="KW-0539">Nucleus</keyword>
<dbReference type="Pfam" id="PF13476">
    <property type="entry name" value="AAA_23"/>
    <property type="match status" value="1"/>
</dbReference>
<dbReference type="Gene3D" id="1.10.287.510">
    <property type="entry name" value="Helix hairpin bin"/>
    <property type="match status" value="1"/>
</dbReference>
<evidence type="ECO:0000256" key="10">
    <source>
        <dbReference type="ARBA" id="ARBA00022801"/>
    </source>
</evidence>
<keyword evidence="9" id="KW-0227">DNA damage</keyword>
<dbReference type="GO" id="GO:0043047">
    <property type="term" value="F:single-stranded telomeric DNA binding"/>
    <property type="evidence" value="ECO:0007669"/>
    <property type="project" value="TreeGrafter"/>
</dbReference>
<dbReference type="GO" id="GO:0016887">
    <property type="term" value="F:ATP hydrolysis activity"/>
    <property type="evidence" value="ECO:0007669"/>
    <property type="project" value="InterPro"/>
</dbReference>
<evidence type="ECO:0000313" key="22">
    <source>
        <dbReference type="EMBL" id="JAP81036.1"/>
    </source>
</evidence>
<keyword evidence="10" id="KW-0378">Hydrolase</keyword>
<proteinExistence type="inferred from homology"/>
<accession>A0A131YSE5</accession>
<keyword evidence="7 19" id="KW-0479">Metal-binding</keyword>
<name>A0A131YSE5_RHIAP</name>
<keyword evidence="11 19" id="KW-0862">Zinc</keyword>
<feature type="domain" description="Zinc-hook" evidence="21">
    <location>
        <begin position="639"/>
        <end position="736"/>
    </location>
</feature>
<comment type="subcellular location">
    <subcellularLocation>
        <location evidence="3">Chromosome</location>
    </subcellularLocation>
    <subcellularLocation>
        <location evidence="2">Nucleus</location>
    </subcellularLocation>
</comment>
<dbReference type="GO" id="GO:0070192">
    <property type="term" value="P:chromosome organization involved in meiotic cell cycle"/>
    <property type="evidence" value="ECO:0007669"/>
    <property type="project" value="TreeGrafter"/>
</dbReference>
<dbReference type="EMBL" id="GEDV01007521">
    <property type="protein sequence ID" value="JAP81036.1"/>
    <property type="molecule type" value="Transcribed_RNA"/>
</dbReference>
<evidence type="ECO:0000256" key="12">
    <source>
        <dbReference type="ARBA" id="ARBA00022840"/>
    </source>
</evidence>
<dbReference type="GO" id="GO:0006302">
    <property type="term" value="P:double-strand break repair"/>
    <property type="evidence" value="ECO:0007669"/>
    <property type="project" value="InterPro"/>
</dbReference>
<evidence type="ECO:0000256" key="2">
    <source>
        <dbReference type="ARBA" id="ARBA00004123"/>
    </source>
</evidence>
<evidence type="ECO:0000256" key="6">
    <source>
        <dbReference type="ARBA" id="ARBA00022454"/>
    </source>
</evidence>
<evidence type="ECO:0000259" key="21">
    <source>
        <dbReference type="PROSITE" id="PS51131"/>
    </source>
</evidence>
<keyword evidence="17" id="KW-0469">Meiosis</keyword>
<dbReference type="InterPro" id="IPR013134">
    <property type="entry name" value="Zn_hook_RAD50"/>
</dbReference>
<feature type="coiled-coil region" evidence="20">
    <location>
        <begin position="605"/>
        <end position="632"/>
    </location>
</feature>
<keyword evidence="8" id="KW-0547">Nucleotide-binding</keyword>
<comment type="similarity">
    <text evidence="4">Belongs to the SMC family. RAD50 subfamily.</text>
</comment>
<dbReference type="InterPro" id="IPR038729">
    <property type="entry name" value="Rad50/SbcC_AAA"/>
</dbReference>
<feature type="coiled-coil region" evidence="20">
    <location>
        <begin position="903"/>
        <end position="1075"/>
    </location>
</feature>
<evidence type="ECO:0000256" key="5">
    <source>
        <dbReference type="ARBA" id="ARBA00017893"/>
    </source>
</evidence>
<evidence type="ECO:0000256" key="11">
    <source>
        <dbReference type="ARBA" id="ARBA00022833"/>
    </source>
</evidence>
<keyword evidence="12" id="KW-0067">ATP-binding</keyword>
<dbReference type="PANTHER" id="PTHR18867:SF12">
    <property type="entry name" value="DNA REPAIR PROTEIN RAD50"/>
    <property type="match status" value="1"/>
</dbReference>
<evidence type="ECO:0000256" key="15">
    <source>
        <dbReference type="ARBA" id="ARBA00023204"/>
    </source>
</evidence>
<evidence type="ECO:0000256" key="20">
    <source>
        <dbReference type="SAM" id="Coils"/>
    </source>
</evidence>
<evidence type="ECO:0000256" key="3">
    <source>
        <dbReference type="ARBA" id="ARBA00004286"/>
    </source>
</evidence>
<dbReference type="Gene3D" id="1.10.287.1490">
    <property type="match status" value="1"/>
</dbReference>
<evidence type="ECO:0000256" key="9">
    <source>
        <dbReference type="ARBA" id="ARBA00022763"/>
    </source>
</evidence>
<dbReference type="GO" id="GO:0051880">
    <property type="term" value="F:G-quadruplex DNA binding"/>
    <property type="evidence" value="ECO:0007669"/>
    <property type="project" value="TreeGrafter"/>
</dbReference>
<evidence type="ECO:0000256" key="16">
    <source>
        <dbReference type="ARBA" id="ARBA00023242"/>
    </source>
</evidence>
<dbReference type="GO" id="GO:0000722">
    <property type="term" value="P:telomere maintenance via recombination"/>
    <property type="evidence" value="ECO:0007669"/>
    <property type="project" value="UniProtKB-ARBA"/>
</dbReference>
<feature type="coiled-coil region" evidence="20">
    <location>
        <begin position="203"/>
        <end position="292"/>
    </location>
</feature>
<keyword evidence="6" id="KW-0158">Chromosome</keyword>
<feature type="coiled-coil region" evidence="20">
    <location>
        <begin position="749"/>
        <end position="810"/>
    </location>
</feature>
<evidence type="ECO:0000256" key="8">
    <source>
        <dbReference type="ARBA" id="ARBA00022741"/>
    </source>
</evidence>
<comment type="catalytic activity">
    <reaction evidence="18">
        <text>ATP + H2O = ADP + phosphate + H(+)</text>
        <dbReference type="Rhea" id="RHEA:13065"/>
        <dbReference type="ChEBI" id="CHEBI:15377"/>
        <dbReference type="ChEBI" id="CHEBI:15378"/>
        <dbReference type="ChEBI" id="CHEBI:30616"/>
        <dbReference type="ChEBI" id="CHEBI:43474"/>
        <dbReference type="ChEBI" id="CHEBI:456216"/>
    </reaction>
</comment>
<dbReference type="SUPFAM" id="SSF75712">
    <property type="entry name" value="Rad50 coiled-coil Zn hook"/>
    <property type="match status" value="1"/>
</dbReference>
<evidence type="ECO:0000256" key="13">
    <source>
        <dbReference type="ARBA" id="ARBA00022842"/>
    </source>
</evidence>
<dbReference type="GO" id="GO:0005524">
    <property type="term" value="F:ATP binding"/>
    <property type="evidence" value="ECO:0007669"/>
    <property type="project" value="UniProtKB-KW"/>
</dbReference>
<evidence type="ECO:0000256" key="14">
    <source>
        <dbReference type="ARBA" id="ARBA00023054"/>
    </source>
</evidence>
<dbReference type="SUPFAM" id="SSF52540">
    <property type="entry name" value="P-loop containing nucleoside triphosphate hydrolases"/>
    <property type="match status" value="1"/>
</dbReference>
<evidence type="ECO:0000256" key="4">
    <source>
        <dbReference type="ARBA" id="ARBA00009439"/>
    </source>
</evidence>
<dbReference type="FunFam" id="3.40.50.300:FF:000593">
    <property type="entry name" value="DNA repair protein RAD50"/>
    <property type="match status" value="1"/>
</dbReference>
<organism evidence="22">
    <name type="scientific">Rhipicephalus appendiculatus</name>
    <name type="common">Brown ear tick</name>
    <dbReference type="NCBI Taxonomy" id="34631"/>
    <lineage>
        <taxon>Eukaryota</taxon>
        <taxon>Metazoa</taxon>
        <taxon>Ecdysozoa</taxon>
        <taxon>Arthropoda</taxon>
        <taxon>Chelicerata</taxon>
        <taxon>Arachnida</taxon>
        <taxon>Acari</taxon>
        <taxon>Parasitiformes</taxon>
        <taxon>Ixodida</taxon>
        <taxon>Ixodoidea</taxon>
        <taxon>Ixodidae</taxon>
        <taxon>Rhipicephalinae</taxon>
        <taxon>Rhipicephalus</taxon>
        <taxon>Rhipicephalus</taxon>
    </lineage>
</organism>
<dbReference type="GO" id="GO:0007004">
    <property type="term" value="P:telomere maintenance via telomerase"/>
    <property type="evidence" value="ECO:0007669"/>
    <property type="project" value="TreeGrafter"/>
</dbReference>
<comment type="cofactor">
    <cofactor evidence="1">
        <name>Zn(2+)</name>
        <dbReference type="ChEBI" id="CHEBI:29105"/>
    </cofactor>
</comment>
<keyword evidence="14 20" id="KW-0175">Coiled coil</keyword>
<evidence type="ECO:0000256" key="18">
    <source>
        <dbReference type="ARBA" id="ARBA00049360"/>
    </source>
</evidence>
<feature type="coiled-coil region" evidence="20">
    <location>
        <begin position="319"/>
        <end position="495"/>
    </location>
</feature>
<dbReference type="InterPro" id="IPR027417">
    <property type="entry name" value="P-loop_NTPase"/>
</dbReference>
<evidence type="ECO:0000256" key="7">
    <source>
        <dbReference type="ARBA" id="ARBA00022723"/>
    </source>
</evidence>
<dbReference type="GO" id="GO:0000794">
    <property type="term" value="C:condensed nuclear chromosome"/>
    <property type="evidence" value="ECO:0007669"/>
    <property type="project" value="TreeGrafter"/>
</dbReference>
<evidence type="ECO:0000256" key="17">
    <source>
        <dbReference type="ARBA" id="ARBA00023254"/>
    </source>
</evidence>
<reference evidence="22" key="1">
    <citation type="journal article" date="2016" name="Ticks Tick Borne Dis.">
        <title>De novo assembly and annotation of the salivary gland transcriptome of Rhipicephalus appendiculatus male and female ticks during blood feeding.</title>
        <authorList>
            <person name="de Castro M.H."/>
            <person name="de Klerk D."/>
            <person name="Pienaar R."/>
            <person name="Latif A.A."/>
            <person name="Rees D.J."/>
            <person name="Mans B.J."/>
        </authorList>
    </citation>
    <scope>NUCLEOTIDE SEQUENCE</scope>
    <source>
        <tissue evidence="22">Salivary glands</tissue>
    </source>
</reference>
<protein>
    <recommendedName>
        <fullName evidence="5">DNA repair protein RAD50</fullName>
    </recommendedName>
</protein>
<keyword evidence="15" id="KW-0234">DNA repair</keyword>
<dbReference type="Pfam" id="PF04423">
    <property type="entry name" value="Rad50_zn_hook"/>
    <property type="match status" value="1"/>
</dbReference>